<dbReference type="PANTHER" id="PTHR33371">
    <property type="entry name" value="INTERMEMBRANE PHOSPHOLIPID TRANSPORT SYSTEM BINDING PROTEIN MLAD-RELATED"/>
    <property type="match status" value="1"/>
</dbReference>
<name>A0A4U0QJA8_9NEIS</name>
<feature type="transmembrane region" description="Helical" evidence="2">
    <location>
        <begin position="24"/>
        <end position="48"/>
    </location>
</feature>
<dbReference type="Proteomes" id="UP000310016">
    <property type="component" value="Unassembled WGS sequence"/>
</dbReference>
<feature type="coiled-coil region" evidence="1">
    <location>
        <begin position="194"/>
        <end position="247"/>
    </location>
</feature>
<reference evidence="4 5" key="1">
    <citation type="submission" date="2019-04" db="EMBL/GenBank/DDBJ databases">
        <title>Chitiniphilus eburnea sp. nov., a novel chitinolytic bacterium isolated from aquaculture sludge.</title>
        <authorList>
            <person name="Sheng M."/>
        </authorList>
    </citation>
    <scope>NUCLEOTIDE SEQUENCE [LARGE SCALE GENOMIC DNA]</scope>
    <source>
        <strain evidence="4 5">HX-2-15</strain>
    </source>
</reference>
<evidence type="ECO:0000256" key="1">
    <source>
        <dbReference type="SAM" id="Coils"/>
    </source>
</evidence>
<protein>
    <submittedName>
        <fullName evidence="4">MCE family protein</fullName>
    </submittedName>
</protein>
<dbReference type="PANTHER" id="PTHR33371:SF4">
    <property type="entry name" value="INTERMEMBRANE PHOSPHOLIPID TRANSPORT SYSTEM BINDING PROTEIN MLAD"/>
    <property type="match status" value="1"/>
</dbReference>
<keyword evidence="2" id="KW-1133">Transmembrane helix</keyword>
<evidence type="ECO:0000313" key="4">
    <source>
        <dbReference type="EMBL" id="TJZ76144.1"/>
    </source>
</evidence>
<proteinExistence type="predicted"/>
<accession>A0A4U0QJA8</accession>
<organism evidence="4 5">
    <name type="scientific">Chitiniphilus eburneus</name>
    <dbReference type="NCBI Taxonomy" id="2571148"/>
    <lineage>
        <taxon>Bacteria</taxon>
        <taxon>Pseudomonadati</taxon>
        <taxon>Pseudomonadota</taxon>
        <taxon>Betaproteobacteria</taxon>
        <taxon>Neisseriales</taxon>
        <taxon>Chitinibacteraceae</taxon>
        <taxon>Chitiniphilus</taxon>
    </lineage>
</organism>
<evidence type="ECO:0000256" key="2">
    <source>
        <dbReference type="SAM" id="Phobius"/>
    </source>
</evidence>
<keyword evidence="2" id="KW-0472">Membrane</keyword>
<dbReference type="InterPro" id="IPR052336">
    <property type="entry name" value="MlaD_Phospholipid_Transporter"/>
</dbReference>
<evidence type="ECO:0000259" key="3">
    <source>
        <dbReference type="Pfam" id="PF02470"/>
    </source>
</evidence>
<gene>
    <name evidence="4" type="ORF">FAZ21_05045</name>
</gene>
<dbReference type="Pfam" id="PF02470">
    <property type="entry name" value="MlaD"/>
    <property type="match status" value="1"/>
</dbReference>
<dbReference type="OrthoDB" id="8579797at2"/>
<sequence length="332" mass="35787">MLRNSSYRAPMKLLRDSDPRFQWLSWRVGAFVGSAVMLVLIVIGLLGLKQGYFVPKSRLHFVAENGAGMVAGMQIRLSGFKIGVVDSVALNDQAKVDVELLVEERYMKWIKPDSTALLQQEGLLGDNFIEIAGGSPNAKPVDDGATLTFAPSLGLSEIALDLRQRAIPIIDSVQGTLDYLNDPQGDLRGTVANVRKLTEELHATRAAVDKLLQNLDRVTGEQVPQVMARTEATMARAERIAGELEVRLPSVMDKLDGTLAQAQGAASEANAAAGTVRRALDEAAPRLPSLVRNADDLVSGGRDALDGASRSWPLKLWMTAPEATAPVAPSRE</sequence>
<feature type="domain" description="Mce/MlaD" evidence="3">
    <location>
        <begin position="57"/>
        <end position="133"/>
    </location>
</feature>
<comment type="caution">
    <text evidence="4">The sequence shown here is derived from an EMBL/GenBank/DDBJ whole genome shotgun (WGS) entry which is preliminary data.</text>
</comment>
<keyword evidence="1" id="KW-0175">Coiled coil</keyword>
<dbReference type="AlphaFoldDB" id="A0A4U0QJA8"/>
<evidence type="ECO:0000313" key="5">
    <source>
        <dbReference type="Proteomes" id="UP000310016"/>
    </source>
</evidence>
<keyword evidence="5" id="KW-1185">Reference proteome</keyword>
<dbReference type="EMBL" id="SUMF01000003">
    <property type="protein sequence ID" value="TJZ76144.1"/>
    <property type="molecule type" value="Genomic_DNA"/>
</dbReference>
<dbReference type="InterPro" id="IPR003399">
    <property type="entry name" value="Mce/MlaD"/>
</dbReference>
<keyword evidence="2" id="KW-0812">Transmembrane</keyword>